<dbReference type="KEGG" id="hxa:Halxa_2796"/>
<proteinExistence type="predicted"/>
<evidence type="ECO:0000313" key="2">
    <source>
        <dbReference type="EMBL" id="AEH37412.1"/>
    </source>
</evidence>
<name>F8D921_HALXS</name>
<evidence type="ECO:0000256" key="1">
    <source>
        <dbReference type="SAM" id="MobiDB-lite"/>
    </source>
</evidence>
<keyword evidence="3" id="KW-1185">Reference proteome</keyword>
<dbReference type="EMBL" id="CP002839">
    <property type="protein sequence ID" value="AEH37412.1"/>
    <property type="molecule type" value="Genomic_DNA"/>
</dbReference>
<dbReference type="RefSeq" id="WP_013880302.1">
    <property type="nucleotide sequence ID" value="NC_015666.1"/>
</dbReference>
<dbReference type="AlphaFoldDB" id="F8D921"/>
<dbReference type="Proteomes" id="UP000006794">
    <property type="component" value="Chromosome"/>
</dbReference>
<dbReference type="GeneID" id="10797749"/>
<accession>F8D921</accession>
<dbReference type="OrthoDB" id="203607at2157"/>
<dbReference type="eggNOG" id="arCOG10300">
    <property type="taxonomic scope" value="Archaea"/>
</dbReference>
<evidence type="ECO:0000313" key="3">
    <source>
        <dbReference type="Proteomes" id="UP000006794"/>
    </source>
</evidence>
<gene>
    <name evidence="2" type="ordered locus">Halxa_2796</name>
</gene>
<reference evidence="2 3" key="1">
    <citation type="journal article" date="2012" name="Stand. Genomic Sci.">
        <title>Complete genome sequence of Halopiger xanaduensis type strain (SH-6(T)).</title>
        <authorList>
            <person name="Anderson I."/>
            <person name="Tindall B.J."/>
            <person name="Rohde M."/>
            <person name="Lucas S."/>
            <person name="Han J."/>
            <person name="Lapidus A."/>
            <person name="Cheng J.F."/>
            <person name="Goodwin L."/>
            <person name="Pitluck S."/>
            <person name="Peters L."/>
            <person name="Pati A."/>
            <person name="Mikhailova N."/>
            <person name="Pagani I."/>
            <person name="Teshima H."/>
            <person name="Han C."/>
            <person name="Tapia R."/>
            <person name="Land M."/>
            <person name="Woyke T."/>
            <person name="Klenk H.P."/>
            <person name="Kyrpides N."/>
            <person name="Ivanova N."/>
        </authorList>
    </citation>
    <scope>NUCLEOTIDE SEQUENCE [LARGE SCALE GENOMIC DNA]</scope>
    <source>
        <strain evidence="3">DSM 18323 / JCM 14033 / SH-6</strain>
    </source>
</reference>
<dbReference type="HOGENOM" id="CLU_190392_0_0_2"/>
<feature type="region of interest" description="Disordered" evidence="1">
    <location>
        <begin position="1"/>
        <end position="25"/>
    </location>
</feature>
<organism evidence="2 3">
    <name type="scientific">Halopiger xanaduensis (strain DSM 18323 / JCM 14033 / SH-6)</name>
    <dbReference type="NCBI Taxonomy" id="797210"/>
    <lineage>
        <taxon>Archaea</taxon>
        <taxon>Methanobacteriati</taxon>
        <taxon>Methanobacteriota</taxon>
        <taxon>Stenosarchaea group</taxon>
        <taxon>Halobacteria</taxon>
        <taxon>Halobacteriales</taxon>
        <taxon>Natrialbaceae</taxon>
        <taxon>Halopiger</taxon>
    </lineage>
</organism>
<sequence>MRIVLNESTKTAHKPARSARNQLADCGALRHVPTDRVRETSEEEIEPPIEVELERCGRCFEDSGGY</sequence>
<protein>
    <submittedName>
        <fullName evidence="2">Uncharacterized protein</fullName>
    </submittedName>
</protein>